<proteinExistence type="predicted"/>
<evidence type="ECO:0000313" key="1">
    <source>
        <dbReference type="Ensembl" id="ENSSVLP00005011540.1"/>
    </source>
</evidence>
<evidence type="ECO:0000313" key="2">
    <source>
        <dbReference type="Proteomes" id="UP000694564"/>
    </source>
</evidence>
<reference evidence="1" key="1">
    <citation type="submission" date="2025-08" db="UniProtKB">
        <authorList>
            <consortium name="Ensembl"/>
        </authorList>
    </citation>
    <scope>IDENTIFICATION</scope>
</reference>
<dbReference type="Ensembl" id="ENSSVLT00005012783.1">
    <property type="protein sequence ID" value="ENSSVLP00005011540.1"/>
    <property type="gene ID" value="ENSSVLG00005009155.1"/>
</dbReference>
<name>A0A8D2BAE7_SCIVU</name>
<reference evidence="1" key="2">
    <citation type="submission" date="2025-09" db="UniProtKB">
        <authorList>
            <consortium name="Ensembl"/>
        </authorList>
    </citation>
    <scope>IDENTIFICATION</scope>
</reference>
<organism evidence="1 2">
    <name type="scientific">Sciurus vulgaris</name>
    <name type="common">Eurasian red squirrel</name>
    <dbReference type="NCBI Taxonomy" id="55149"/>
    <lineage>
        <taxon>Eukaryota</taxon>
        <taxon>Metazoa</taxon>
        <taxon>Chordata</taxon>
        <taxon>Craniata</taxon>
        <taxon>Vertebrata</taxon>
        <taxon>Euteleostomi</taxon>
        <taxon>Mammalia</taxon>
        <taxon>Eutheria</taxon>
        <taxon>Euarchontoglires</taxon>
        <taxon>Glires</taxon>
        <taxon>Rodentia</taxon>
        <taxon>Sciuromorpha</taxon>
        <taxon>Sciuridae</taxon>
        <taxon>Sciurinae</taxon>
        <taxon>Sciurini</taxon>
        <taxon>Sciurus</taxon>
    </lineage>
</organism>
<accession>A0A8D2BAE7</accession>
<dbReference type="Proteomes" id="UP000694564">
    <property type="component" value="Chromosome 10"/>
</dbReference>
<dbReference type="GeneTree" id="ENSGT00940000157005"/>
<gene>
    <name evidence="1" type="primary">FNDC3B</name>
</gene>
<keyword evidence="2" id="KW-1185">Reference proteome</keyword>
<protein>
    <submittedName>
        <fullName evidence="1">Fibronectin type III domain containing 3B</fullName>
    </submittedName>
</protein>
<dbReference type="OrthoDB" id="443915at2759"/>
<dbReference type="AlphaFoldDB" id="A0A8D2BAE7"/>
<sequence>MYVTMMMTDQIPLELPPLLNGEVTMMPPHLVNGEAAQQVILVQVNPGETFTIRAEDGTLQCIQDWEVKRGG</sequence>